<keyword evidence="2" id="KW-0812">Transmembrane</keyword>
<dbReference type="EMBL" id="CP110432">
    <property type="protein sequence ID" value="WAQ90386.1"/>
    <property type="molecule type" value="Genomic_DNA"/>
</dbReference>
<name>A0ABY7D216_9BASI</name>
<feature type="compositionally biased region" description="Basic and acidic residues" evidence="1">
    <location>
        <begin position="316"/>
        <end position="328"/>
    </location>
</feature>
<reference evidence="3" key="1">
    <citation type="submission" date="2022-10" db="EMBL/GenBank/DDBJ databases">
        <title>Puccinia triticina Genome sequencing and assembly.</title>
        <authorList>
            <person name="Li C."/>
        </authorList>
    </citation>
    <scope>NUCLEOTIDE SEQUENCE</scope>
    <source>
        <strain evidence="3">Pt15</strain>
    </source>
</reference>
<feature type="transmembrane region" description="Helical" evidence="2">
    <location>
        <begin position="375"/>
        <end position="395"/>
    </location>
</feature>
<dbReference type="GeneID" id="77802872"/>
<feature type="region of interest" description="Disordered" evidence="1">
    <location>
        <begin position="307"/>
        <end position="328"/>
    </location>
</feature>
<feature type="transmembrane region" description="Helical" evidence="2">
    <location>
        <begin position="103"/>
        <end position="124"/>
    </location>
</feature>
<keyword evidence="2" id="KW-0472">Membrane</keyword>
<accession>A0ABY7D216</accession>
<dbReference type="Proteomes" id="UP001164743">
    <property type="component" value="Chromosome 12A"/>
</dbReference>
<feature type="transmembrane region" description="Helical" evidence="2">
    <location>
        <begin position="46"/>
        <end position="72"/>
    </location>
</feature>
<organism evidence="3 4">
    <name type="scientific">Puccinia triticina</name>
    <dbReference type="NCBI Taxonomy" id="208348"/>
    <lineage>
        <taxon>Eukaryota</taxon>
        <taxon>Fungi</taxon>
        <taxon>Dikarya</taxon>
        <taxon>Basidiomycota</taxon>
        <taxon>Pucciniomycotina</taxon>
        <taxon>Pucciniomycetes</taxon>
        <taxon>Pucciniales</taxon>
        <taxon>Pucciniaceae</taxon>
        <taxon>Puccinia</taxon>
    </lineage>
</organism>
<protein>
    <submittedName>
        <fullName evidence="3">Uncharacterized protein</fullName>
    </submittedName>
</protein>
<evidence type="ECO:0000313" key="3">
    <source>
        <dbReference type="EMBL" id="WAQ90386.1"/>
    </source>
</evidence>
<proteinExistence type="predicted"/>
<feature type="transmembrane region" description="Helical" evidence="2">
    <location>
        <begin position="269"/>
        <end position="290"/>
    </location>
</feature>
<keyword evidence="2" id="KW-1133">Transmembrane helix</keyword>
<evidence type="ECO:0000256" key="2">
    <source>
        <dbReference type="SAM" id="Phobius"/>
    </source>
</evidence>
<feature type="transmembrane region" description="Helical" evidence="2">
    <location>
        <begin position="185"/>
        <end position="206"/>
    </location>
</feature>
<keyword evidence="4" id="KW-1185">Reference proteome</keyword>
<evidence type="ECO:0000256" key="1">
    <source>
        <dbReference type="SAM" id="MobiDB-lite"/>
    </source>
</evidence>
<feature type="transmembrane region" description="Helical" evidence="2">
    <location>
        <begin position="144"/>
        <end position="165"/>
    </location>
</feature>
<evidence type="ECO:0000313" key="4">
    <source>
        <dbReference type="Proteomes" id="UP001164743"/>
    </source>
</evidence>
<sequence>MNSTSFNFLPSISQFLSNVPPGEDPFSFGIRMLDASVYPTVNPETFTILIAMSFIHACTIILSVLVIILPFLRPRARRKQFWIVKKFNIGSSTDHYWMPNTSVALAFFQLLIGCICEVYTYLSYVALKSPGFANKMSIGVWIQFIWMFSFFSYFITSWGAISTCLGSPQPSTILRSPMLRRAGSLYAICIIIPLLVTMFTLAWSVALGFSYHKIQAEVEQVRNMLIDASSERKAGNHPSLQQMLEILENAKNLLNTTRTLIFRLKYNSFLWAALWTFTAAMYTYSVWPLIRMFRTCYQQMEGMKATELPATKSKKSREDSSKREKPHERVGAALRRSYRFLMWHCVVMTMSIIYNFCICLVVGVHSEHVIVVSEWRALGAWLFLVGGAFSAIAMLSQTWRSYIKFDFTQEVTDQVTGSENESETSNKHKWNTLTSGSSGIPTISELGLSADEHQTQHTENVLVISITGAAGDKITAECNIETLRE</sequence>
<gene>
    <name evidence="3" type="ORF">PtA15_12A375</name>
</gene>
<dbReference type="RefSeq" id="XP_053025941.1">
    <property type="nucleotide sequence ID" value="XM_053161977.1"/>
</dbReference>
<feature type="transmembrane region" description="Helical" evidence="2">
    <location>
        <begin position="341"/>
        <end position="363"/>
    </location>
</feature>